<name>A0A4R3L1L3_9GAMM</name>
<dbReference type="Proteomes" id="UP000294599">
    <property type="component" value="Unassembled WGS sequence"/>
</dbReference>
<dbReference type="InterPro" id="IPR027471">
    <property type="entry name" value="YbeD-like_sf"/>
</dbReference>
<dbReference type="SUPFAM" id="SSF117991">
    <property type="entry name" value="YbeD/HP0495-like"/>
    <property type="match status" value="1"/>
</dbReference>
<dbReference type="Pfam" id="PF04359">
    <property type="entry name" value="DUF493"/>
    <property type="match status" value="1"/>
</dbReference>
<evidence type="ECO:0000313" key="1">
    <source>
        <dbReference type="EMBL" id="TCS92368.1"/>
    </source>
</evidence>
<gene>
    <name evidence="1" type="ORF">EDC25_1354</name>
</gene>
<proteinExistence type="predicted"/>
<dbReference type="InterPro" id="IPR007454">
    <property type="entry name" value="UPF0250_YbeD-like"/>
</dbReference>
<comment type="caution">
    <text evidence="1">The sequence shown here is derived from an EMBL/GenBank/DDBJ whole genome shotgun (WGS) entry which is preliminary data.</text>
</comment>
<dbReference type="RefSeq" id="WP_164484134.1">
    <property type="nucleotide sequence ID" value="NZ_JBHLWF010000073.1"/>
</dbReference>
<evidence type="ECO:0000313" key="2">
    <source>
        <dbReference type="Proteomes" id="UP000294599"/>
    </source>
</evidence>
<organism evidence="1 2">
    <name type="scientific">Pseudofulvimonas gallinarii</name>
    <dbReference type="NCBI Taxonomy" id="634155"/>
    <lineage>
        <taxon>Bacteria</taxon>
        <taxon>Pseudomonadati</taxon>
        <taxon>Pseudomonadota</taxon>
        <taxon>Gammaproteobacteria</taxon>
        <taxon>Lysobacterales</taxon>
        <taxon>Rhodanobacteraceae</taxon>
        <taxon>Pseudofulvimonas</taxon>
    </lineage>
</organism>
<dbReference type="EMBL" id="SMAF01000035">
    <property type="protein sequence ID" value="TCS92368.1"/>
    <property type="molecule type" value="Genomic_DNA"/>
</dbReference>
<dbReference type="AlphaFoldDB" id="A0A4R3L1L3"/>
<reference evidence="1 2" key="1">
    <citation type="submission" date="2019-03" db="EMBL/GenBank/DDBJ databases">
        <title>Genomic Encyclopedia of Type Strains, Phase IV (KMG-IV): sequencing the most valuable type-strain genomes for metagenomic binning, comparative biology and taxonomic classification.</title>
        <authorList>
            <person name="Goeker M."/>
        </authorList>
    </citation>
    <scope>NUCLEOTIDE SEQUENCE [LARGE SCALE GENOMIC DNA]</scope>
    <source>
        <strain evidence="1 2">DSM 21944</strain>
    </source>
</reference>
<sequence>MQNIEGQAYVFPGAFEVAAMGASDAGLIEALPGLVEAAGAQVLAGSLRVRESSNGNYVSVSVSFLAIDRVQLDAVHESVRSHNGVRWLL</sequence>
<accession>A0A4R3L1L3</accession>
<protein>
    <submittedName>
        <fullName evidence="1">Uncharacterized protein</fullName>
    </submittedName>
</protein>
<dbReference type="Gene3D" id="3.30.70.260">
    <property type="match status" value="1"/>
</dbReference>
<keyword evidence="2" id="KW-1185">Reference proteome</keyword>